<gene>
    <name evidence="1" type="ORF">CVT26_007819</name>
</gene>
<protein>
    <recommendedName>
        <fullName evidence="3">F-box domain-containing protein</fullName>
    </recommendedName>
</protein>
<dbReference type="OrthoDB" id="2890870at2759"/>
<evidence type="ECO:0000313" key="1">
    <source>
        <dbReference type="EMBL" id="PPQ74568.1"/>
    </source>
</evidence>
<evidence type="ECO:0008006" key="3">
    <source>
        <dbReference type="Google" id="ProtNLM"/>
    </source>
</evidence>
<accession>A0A409W7T7</accession>
<dbReference type="Proteomes" id="UP000284706">
    <property type="component" value="Unassembled WGS sequence"/>
</dbReference>
<dbReference type="SUPFAM" id="SSF52047">
    <property type="entry name" value="RNI-like"/>
    <property type="match status" value="1"/>
</dbReference>
<organism evidence="1 2">
    <name type="scientific">Gymnopilus dilepis</name>
    <dbReference type="NCBI Taxonomy" id="231916"/>
    <lineage>
        <taxon>Eukaryota</taxon>
        <taxon>Fungi</taxon>
        <taxon>Dikarya</taxon>
        <taxon>Basidiomycota</taxon>
        <taxon>Agaricomycotina</taxon>
        <taxon>Agaricomycetes</taxon>
        <taxon>Agaricomycetidae</taxon>
        <taxon>Agaricales</taxon>
        <taxon>Agaricineae</taxon>
        <taxon>Hymenogastraceae</taxon>
        <taxon>Gymnopilus</taxon>
    </lineage>
</organism>
<dbReference type="InParanoid" id="A0A409W7T7"/>
<dbReference type="EMBL" id="NHYE01005331">
    <property type="protein sequence ID" value="PPQ74568.1"/>
    <property type="molecule type" value="Genomic_DNA"/>
</dbReference>
<keyword evidence="2" id="KW-1185">Reference proteome</keyword>
<evidence type="ECO:0000313" key="2">
    <source>
        <dbReference type="Proteomes" id="UP000284706"/>
    </source>
</evidence>
<reference evidence="1 2" key="1">
    <citation type="journal article" date="2018" name="Evol. Lett.">
        <title>Horizontal gene cluster transfer increased hallucinogenic mushroom diversity.</title>
        <authorList>
            <person name="Reynolds H.T."/>
            <person name="Vijayakumar V."/>
            <person name="Gluck-Thaler E."/>
            <person name="Korotkin H.B."/>
            <person name="Matheny P.B."/>
            <person name="Slot J.C."/>
        </authorList>
    </citation>
    <scope>NUCLEOTIDE SEQUENCE [LARGE SCALE GENOMIC DNA]</scope>
    <source>
        <strain evidence="1 2">SRW20</strain>
    </source>
</reference>
<dbReference type="InterPro" id="IPR032675">
    <property type="entry name" value="LRR_dom_sf"/>
</dbReference>
<dbReference type="AlphaFoldDB" id="A0A409W7T7"/>
<name>A0A409W7T7_9AGAR</name>
<sequence>MPLELVVDIFEIYIREYCGSPLALGAICRTWRHIAWSTSRLWTLVTIWLPRRTITESMIQVIAEWLTRSHQLPLDVRIHGSRTDVHVGPAQYLRLAAVINQSCNRWRSFSLDLPISTLRHFNDVWNFSPTLTELQLFANAADWLKPVEIKFQVGMPQTVCLTGIPVRHLDLRWDNVTTVHVNYLTVGEIIQILELGPLIQQASFDWVDDREVYYPPIVPTIHPSLRDLKIDFNEAWDDIGDGQLFDAMTFPALQKLVYSVVEATFPEQSFASCLQRSSCQLEELSILGCTFSDAGITEICKLVPTLTKLELSNSMMQMPLQTFYKALEAHLTSRAVSVPLLPRLEVFQWEAGPEFAWESLLSFLVPLDRDSSRRRPLKLIEVRCDRDLENEDHMIPYIDQGTWNKLRKLGSSVDFDLRVKVSISSRGGFYDNLISMSSAYFENNNEQNDI</sequence>
<comment type="caution">
    <text evidence="1">The sequence shown here is derived from an EMBL/GenBank/DDBJ whole genome shotgun (WGS) entry which is preliminary data.</text>
</comment>
<proteinExistence type="predicted"/>
<dbReference type="Gene3D" id="3.80.10.10">
    <property type="entry name" value="Ribonuclease Inhibitor"/>
    <property type="match status" value="1"/>
</dbReference>